<accession>A0A6A4HWL6</accession>
<evidence type="ECO:0000313" key="3">
    <source>
        <dbReference type="Proteomes" id="UP000799118"/>
    </source>
</evidence>
<organism evidence="2 3">
    <name type="scientific">Gymnopus androsaceus JB14</name>
    <dbReference type="NCBI Taxonomy" id="1447944"/>
    <lineage>
        <taxon>Eukaryota</taxon>
        <taxon>Fungi</taxon>
        <taxon>Dikarya</taxon>
        <taxon>Basidiomycota</taxon>
        <taxon>Agaricomycotina</taxon>
        <taxon>Agaricomycetes</taxon>
        <taxon>Agaricomycetidae</taxon>
        <taxon>Agaricales</taxon>
        <taxon>Marasmiineae</taxon>
        <taxon>Omphalotaceae</taxon>
        <taxon>Gymnopus</taxon>
    </lineage>
</organism>
<dbReference type="Proteomes" id="UP000799118">
    <property type="component" value="Unassembled WGS sequence"/>
</dbReference>
<keyword evidence="3" id="KW-1185">Reference proteome</keyword>
<proteinExistence type="predicted"/>
<sequence length="101" mass="11101">MPTARLWASARKPGTLRGPAHGLQGSLSTQRHTTAGACTVSLRHSQVMRLQKQGDASESARWLVNMPDIEVVQEFFAQDFSMLVDEHRLPEDQLGGSDGDK</sequence>
<dbReference type="AlphaFoldDB" id="A0A6A4HWL6"/>
<gene>
    <name evidence="2" type="ORF">BT96DRAFT_990134</name>
</gene>
<reference evidence="2" key="1">
    <citation type="journal article" date="2019" name="Environ. Microbiol.">
        <title>Fungal ecological strategies reflected in gene transcription - a case study of two litter decomposers.</title>
        <authorList>
            <person name="Barbi F."/>
            <person name="Kohler A."/>
            <person name="Barry K."/>
            <person name="Baskaran P."/>
            <person name="Daum C."/>
            <person name="Fauchery L."/>
            <person name="Ihrmark K."/>
            <person name="Kuo A."/>
            <person name="LaButti K."/>
            <person name="Lipzen A."/>
            <person name="Morin E."/>
            <person name="Grigoriev I.V."/>
            <person name="Henrissat B."/>
            <person name="Lindahl B."/>
            <person name="Martin F."/>
        </authorList>
    </citation>
    <scope>NUCLEOTIDE SEQUENCE</scope>
    <source>
        <strain evidence="2">JB14</strain>
    </source>
</reference>
<dbReference type="EMBL" id="ML769423">
    <property type="protein sequence ID" value="KAE9403702.1"/>
    <property type="molecule type" value="Genomic_DNA"/>
</dbReference>
<evidence type="ECO:0000256" key="1">
    <source>
        <dbReference type="SAM" id="MobiDB-lite"/>
    </source>
</evidence>
<evidence type="ECO:0000313" key="2">
    <source>
        <dbReference type="EMBL" id="KAE9403702.1"/>
    </source>
</evidence>
<protein>
    <submittedName>
        <fullName evidence="2">Uncharacterized protein</fullName>
    </submittedName>
</protein>
<feature type="region of interest" description="Disordered" evidence="1">
    <location>
        <begin position="1"/>
        <end position="31"/>
    </location>
</feature>
<name>A0A6A4HWL6_9AGAR</name>